<dbReference type="PANTHER" id="PTHR28593">
    <property type="entry name" value="METEORIN-LIKE PROTEIN"/>
    <property type="match status" value="1"/>
</dbReference>
<proteinExistence type="inferred from homology"/>
<dbReference type="Proteomes" id="UP001209878">
    <property type="component" value="Unassembled WGS sequence"/>
</dbReference>
<dbReference type="AlphaFoldDB" id="A0AAD9PFA8"/>
<comment type="similarity">
    <text evidence="2">Belongs to the meteorin family.</text>
</comment>
<organism evidence="7 8">
    <name type="scientific">Ridgeia piscesae</name>
    <name type="common">Tubeworm</name>
    <dbReference type="NCBI Taxonomy" id="27915"/>
    <lineage>
        <taxon>Eukaryota</taxon>
        <taxon>Metazoa</taxon>
        <taxon>Spiralia</taxon>
        <taxon>Lophotrochozoa</taxon>
        <taxon>Annelida</taxon>
        <taxon>Polychaeta</taxon>
        <taxon>Sedentaria</taxon>
        <taxon>Canalipalpata</taxon>
        <taxon>Sabellida</taxon>
        <taxon>Siboglinidae</taxon>
        <taxon>Ridgeia</taxon>
    </lineage>
</organism>
<evidence type="ECO:0000313" key="8">
    <source>
        <dbReference type="Proteomes" id="UP001209878"/>
    </source>
</evidence>
<evidence type="ECO:0000313" key="7">
    <source>
        <dbReference type="EMBL" id="KAK2193728.1"/>
    </source>
</evidence>
<dbReference type="GO" id="GO:0005179">
    <property type="term" value="F:hormone activity"/>
    <property type="evidence" value="ECO:0007669"/>
    <property type="project" value="TreeGrafter"/>
</dbReference>
<comment type="subcellular location">
    <subcellularLocation>
        <location evidence="1">Secreted</location>
    </subcellularLocation>
</comment>
<dbReference type="GO" id="GO:0005615">
    <property type="term" value="C:extracellular space"/>
    <property type="evidence" value="ECO:0007669"/>
    <property type="project" value="TreeGrafter"/>
</dbReference>
<evidence type="ECO:0000256" key="1">
    <source>
        <dbReference type="ARBA" id="ARBA00004613"/>
    </source>
</evidence>
<keyword evidence="5" id="KW-1015">Disulfide bond</keyword>
<evidence type="ECO:0000256" key="3">
    <source>
        <dbReference type="ARBA" id="ARBA00022525"/>
    </source>
</evidence>
<comment type="caution">
    <text evidence="7">The sequence shown here is derived from an EMBL/GenBank/DDBJ whole genome shotgun (WGS) entry which is preliminary data.</text>
</comment>
<evidence type="ECO:0000256" key="4">
    <source>
        <dbReference type="ARBA" id="ARBA00022729"/>
    </source>
</evidence>
<keyword evidence="8" id="KW-1185">Reference proteome</keyword>
<evidence type="ECO:0000256" key="5">
    <source>
        <dbReference type="ARBA" id="ARBA00023157"/>
    </source>
</evidence>
<sequence>MCSIRLDYSRMLLFLAGFITLISSRPAHLLTDSCDWTVWDNTWEGRGVWNVHMTCHEGHISWKNPYGALRITLSPDTLVNRPFQLCFKATAHFNIGKISVEHEGSQGGELQPLVLLSESQPAMLREFCLPPSLPPIILYVEALATGLNGFTIGHIELDYDMEYVTQQSSTTTDDLEGECLSHSHWTTSCHIYAHHIPLAISVIAL</sequence>
<feature type="signal peptide" evidence="6">
    <location>
        <begin position="1"/>
        <end position="24"/>
    </location>
</feature>
<evidence type="ECO:0000256" key="6">
    <source>
        <dbReference type="SAM" id="SignalP"/>
    </source>
</evidence>
<name>A0AAD9PFA8_RIDPI</name>
<dbReference type="PANTHER" id="PTHR28593:SF3">
    <property type="entry name" value="METEORIN-LIKE PROTEIN"/>
    <property type="match status" value="1"/>
</dbReference>
<reference evidence="7" key="1">
    <citation type="journal article" date="2023" name="Mol. Biol. Evol.">
        <title>Third-Generation Sequencing Reveals the Adaptive Role of the Epigenome in Three Deep-Sea Polychaetes.</title>
        <authorList>
            <person name="Perez M."/>
            <person name="Aroh O."/>
            <person name="Sun Y."/>
            <person name="Lan Y."/>
            <person name="Juniper S.K."/>
            <person name="Young C.R."/>
            <person name="Angers B."/>
            <person name="Qian P.Y."/>
        </authorList>
    </citation>
    <scope>NUCLEOTIDE SEQUENCE</scope>
    <source>
        <strain evidence="7">R07B-5</strain>
    </source>
</reference>
<dbReference type="InterPro" id="IPR051998">
    <property type="entry name" value="Meteorin-like"/>
</dbReference>
<keyword evidence="3" id="KW-0964">Secreted</keyword>
<keyword evidence="4 6" id="KW-0732">Signal</keyword>
<feature type="chain" id="PRO_5042211154" evidence="6">
    <location>
        <begin position="25"/>
        <end position="205"/>
    </location>
</feature>
<accession>A0AAD9PFA8</accession>
<dbReference type="EMBL" id="JAODUO010000007">
    <property type="protein sequence ID" value="KAK2193728.1"/>
    <property type="molecule type" value="Genomic_DNA"/>
</dbReference>
<gene>
    <name evidence="7" type="ORF">NP493_7g03005</name>
</gene>
<evidence type="ECO:0000256" key="2">
    <source>
        <dbReference type="ARBA" id="ARBA00005669"/>
    </source>
</evidence>
<protein>
    <submittedName>
        <fullName evidence="7">Uncharacterized protein</fullName>
    </submittedName>
</protein>